<evidence type="ECO:0000313" key="4">
    <source>
        <dbReference type="EMBL" id="KAJ1692530.1"/>
    </source>
</evidence>
<dbReference type="PANTHER" id="PTHR40836:SF4">
    <property type="entry name" value="RB1-INDUCIBLE COILED-COIL PROTEIN"/>
    <property type="match status" value="1"/>
</dbReference>
<dbReference type="InterPro" id="IPR025486">
    <property type="entry name" value="DUF4378"/>
</dbReference>
<feature type="compositionally biased region" description="Low complexity" evidence="1">
    <location>
        <begin position="592"/>
        <end position="603"/>
    </location>
</feature>
<dbReference type="EMBL" id="JAMQYH010000003">
    <property type="protein sequence ID" value="KAJ1692530.1"/>
    <property type="molecule type" value="Genomic_DNA"/>
</dbReference>
<evidence type="ECO:0008006" key="6">
    <source>
        <dbReference type="Google" id="ProtNLM"/>
    </source>
</evidence>
<dbReference type="OrthoDB" id="446244at2759"/>
<feature type="compositionally biased region" description="Polar residues" evidence="1">
    <location>
        <begin position="122"/>
        <end position="138"/>
    </location>
</feature>
<gene>
    <name evidence="4" type="ORF">LUZ63_009228</name>
</gene>
<accession>A0A9Q0CES0</accession>
<feature type="region of interest" description="Disordered" evidence="1">
    <location>
        <begin position="496"/>
        <end position="516"/>
    </location>
</feature>
<comment type="caution">
    <text evidence="4">The sequence shown here is derived from an EMBL/GenBank/DDBJ whole genome shotgun (WGS) entry which is preliminary data.</text>
</comment>
<evidence type="ECO:0000259" key="2">
    <source>
        <dbReference type="Pfam" id="PF14309"/>
    </source>
</evidence>
<reference evidence="4" key="1">
    <citation type="journal article" date="2022" name="Cell">
        <title>Repeat-based holocentromeres influence genome architecture and karyotype evolution.</title>
        <authorList>
            <person name="Hofstatter P.G."/>
            <person name="Thangavel G."/>
            <person name="Lux T."/>
            <person name="Neumann P."/>
            <person name="Vondrak T."/>
            <person name="Novak P."/>
            <person name="Zhang M."/>
            <person name="Costa L."/>
            <person name="Castellani M."/>
            <person name="Scott A."/>
            <person name="Toegelov H."/>
            <person name="Fuchs J."/>
            <person name="Mata-Sucre Y."/>
            <person name="Dias Y."/>
            <person name="Vanzela A.L.L."/>
            <person name="Huettel B."/>
            <person name="Almeida C.C.S."/>
            <person name="Simkova H."/>
            <person name="Souza G."/>
            <person name="Pedrosa-Harand A."/>
            <person name="Macas J."/>
            <person name="Mayer K.F.X."/>
            <person name="Houben A."/>
            <person name="Marques A."/>
        </authorList>
    </citation>
    <scope>NUCLEOTIDE SEQUENCE</scope>
    <source>
        <strain evidence="4">RhyBre1mFocal</strain>
    </source>
</reference>
<sequence>MADRLRYYDLLHHSSASHHGNRQTRHSLMVTEQHAYEPAQPNNKTAVKNPVTEAMSIPAQKPETRNAPGIVARLMGMDTIPPGRSTVIDAKESKLPKPISYYSPRKDLTFDGSPRSAPFRQTKGSLLSYGSNTYTRNGSNISKNNAYSKNSKKDYGGSQKSKRPLSGAPPRQHPQEEELQKFKRDFKAWQSSVMVERSNGLIVENNIQRGKYIQILAQDNLNKEKMAKYALKKQTAPKTVKVLLPKNELHVREVTVKQEKSAMPTRIVILKPSFDPKNQTPDAFIGSSNSDNRDCTMVDFLEEVKERLRLEIEGKARSNEQKQKQKNEIINTDPKEIARDIAKQIRETVTRDFEKKLTRSRSFKLPNYVPDTSELVRRDTRRILSEKLKNVLRSEPGSEKPSTSMEPPRASFIIKRRERVKSMSEFPSIINIEDKRNDTRCKLDSAGMVDANMASPHSLFRSFSAPVSGTTLGKLLLEDSGLTKWAHVGVRHEEDEAGLREERKGRKEHGPGLKGKVSNLKQNLNLKRKLFRNKTQAVKTPNSEDFLPINVIRTIPSALMNPGTNQENYTEVPPSPASISSSSHNEFSGGNSPSPVSPLEVSSQASKPSFGDISFPISDASPTKQEGKEEETKEVEFTEKFEDTDITEILTPEKAYVKEILINAGLYENKNTHETNLHINFAPRSISMKIFEEMEEAYSMDIKTFIEEPSQISLYAEINRRILFELAKESMQTLFGPTSPSDTLCEWVATSGTIPAGRILLDEIWKQIENFCNPPMDQMQTIDCMVGRDVNMDAWTSKLYEDKDVLCKKISFVIYMELLDDFVHEMSSTL</sequence>
<keyword evidence="5" id="KW-1185">Reference proteome</keyword>
<dbReference type="AlphaFoldDB" id="A0A9Q0CES0"/>
<proteinExistence type="predicted"/>
<feature type="region of interest" description="Disordered" evidence="1">
    <location>
        <begin position="562"/>
        <end position="639"/>
    </location>
</feature>
<dbReference type="InterPro" id="IPR032795">
    <property type="entry name" value="DUF3741-assoc"/>
</dbReference>
<feature type="domain" description="DUF4378" evidence="2">
    <location>
        <begin position="654"/>
        <end position="821"/>
    </location>
</feature>
<dbReference type="Proteomes" id="UP001151287">
    <property type="component" value="Unassembled WGS sequence"/>
</dbReference>
<feature type="compositionally biased region" description="Basic and acidic residues" evidence="1">
    <location>
        <begin position="625"/>
        <end position="639"/>
    </location>
</feature>
<organism evidence="4 5">
    <name type="scientific">Rhynchospora breviuscula</name>
    <dbReference type="NCBI Taxonomy" id="2022672"/>
    <lineage>
        <taxon>Eukaryota</taxon>
        <taxon>Viridiplantae</taxon>
        <taxon>Streptophyta</taxon>
        <taxon>Embryophyta</taxon>
        <taxon>Tracheophyta</taxon>
        <taxon>Spermatophyta</taxon>
        <taxon>Magnoliopsida</taxon>
        <taxon>Liliopsida</taxon>
        <taxon>Poales</taxon>
        <taxon>Cyperaceae</taxon>
        <taxon>Cyperoideae</taxon>
        <taxon>Rhynchosporeae</taxon>
        <taxon>Rhynchospora</taxon>
    </lineage>
</organism>
<feature type="region of interest" description="Disordered" evidence="1">
    <location>
        <begin position="97"/>
        <end position="176"/>
    </location>
</feature>
<name>A0A9Q0CES0_9POAL</name>
<dbReference type="Pfam" id="PF14383">
    <property type="entry name" value="VARLMGL"/>
    <property type="match status" value="1"/>
</dbReference>
<evidence type="ECO:0000313" key="5">
    <source>
        <dbReference type="Proteomes" id="UP001151287"/>
    </source>
</evidence>
<dbReference type="Pfam" id="PF14309">
    <property type="entry name" value="DUF4378"/>
    <property type="match status" value="1"/>
</dbReference>
<feature type="compositionally biased region" description="Basic and acidic residues" evidence="1">
    <location>
        <begin position="496"/>
        <end position="511"/>
    </location>
</feature>
<feature type="domain" description="DUF3741" evidence="3">
    <location>
        <begin position="61"/>
        <end position="82"/>
    </location>
</feature>
<evidence type="ECO:0000259" key="3">
    <source>
        <dbReference type="Pfam" id="PF14383"/>
    </source>
</evidence>
<evidence type="ECO:0000256" key="1">
    <source>
        <dbReference type="SAM" id="MobiDB-lite"/>
    </source>
</evidence>
<protein>
    <recommendedName>
        <fullName evidence="6">DUF4378 domain-containing protein</fullName>
    </recommendedName>
</protein>
<dbReference type="PANTHER" id="PTHR40836">
    <property type="entry name" value="RB1-INDUCIBLE COILED-COIL PROTEIN"/>
    <property type="match status" value="1"/>
</dbReference>
<feature type="compositionally biased region" description="Low complexity" evidence="1">
    <location>
        <begin position="139"/>
        <end position="149"/>
    </location>
</feature>